<dbReference type="Pfam" id="PF00012">
    <property type="entry name" value="HSP70"/>
    <property type="match status" value="1"/>
</dbReference>
<dbReference type="EMBL" id="SNRW01045655">
    <property type="protein sequence ID" value="KAA6320100.1"/>
    <property type="molecule type" value="Genomic_DNA"/>
</dbReference>
<keyword evidence="2" id="KW-0067">ATP-binding</keyword>
<dbReference type="Proteomes" id="UP000324800">
    <property type="component" value="Unassembled WGS sequence"/>
</dbReference>
<dbReference type="PANTHER" id="PTHR19375">
    <property type="entry name" value="HEAT SHOCK PROTEIN 70KDA"/>
    <property type="match status" value="1"/>
</dbReference>
<gene>
    <name evidence="3" type="ORF">EZS28_054732</name>
</gene>
<keyword evidence="1" id="KW-0547">Nucleotide-binding</keyword>
<proteinExistence type="predicted"/>
<feature type="non-terminal residue" evidence="3">
    <location>
        <position position="1"/>
    </location>
</feature>
<dbReference type="InterPro" id="IPR029047">
    <property type="entry name" value="HSP70_peptide-bd_sf"/>
</dbReference>
<evidence type="ECO:0000256" key="1">
    <source>
        <dbReference type="ARBA" id="ARBA00022741"/>
    </source>
</evidence>
<evidence type="ECO:0000313" key="4">
    <source>
        <dbReference type="Proteomes" id="UP000324800"/>
    </source>
</evidence>
<evidence type="ECO:0000256" key="2">
    <source>
        <dbReference type="ARBA" id="ARBA00022840"/>
    </source>
</evidence>
<organism evidence="3 4">
    <name type="scientific">Streblomastix strix</name>
    <dbReference type="NCBI Taxonomy" id="222440"/>
    <lineage>
        <taxon>Eukaryota</taxon>
        <taxon>Metamonada</taxon>
        <taxon>Preaxostyla</taxon>
        <taxon>Oxymonadida</taxon>
        <taxon>Streblomastigidae</taxon>
        <taxon>Streblomastix</taxon>
    </lineage>
</organism>
<dbReference type="InterPro" id="IPR013126">
    <property type="entry name" value="Hsp_70_fam"/>
</dbReference>
<comment type="caution">
    <text evidence="3">The sequence shown here is derived from an EMBL/GenBank/DDBJ whole genome shotgun (WGS) entry which is preliminary data.</text>
</comment>
<sequence length="98" mass="10853">FGIETVGGVMTPVVDRGTTIPCRKSKTFSTYQDNQEYVLIQVFEGERSMTKDNHPLGNFTMTNLPPAKRGEPQIEVTFEIDANSILSVTAEEKAMGLK</sequence>
<protein>
    <submittedName>
        <fullName evidence="3">Putative heat shock 70kDa protein 5</fullName>
    </submittedName>
</protein>
<dbReference type="AlphaFoldDB" id="A0A5J4QG99"/>
<dbReference type="GO" id="GO:0005524">
    <property type="term" value="F:ATP binding"/>
    <property type="evidence" value="ECO:0007669"/>
    <property type="project" value="UniProtKB-KW"/>
</dbReference>
<feature type="non-terminal residue" evidence="3">
    <location>
        <position position="98"/>
    </location>
</feature>
<reference evidence="3 4" key="1">
    <citation type="submission" date="2019-03" db="EMBL/GenBank/DDBJ databases">
        <title>Single cell metagenomics reveals metabolic interactions within the superorganism composed of flagellate Streblomastix strix and complex community of Bacteroidetes bacteria on its surface.</title>
        <authorList>
            <person name="Treitli S.C."/>
            <person name="Kolisko M."/>
            <person name="Husnik F."/>
            <person name="Keeling P."/>
            <person name="Hampl V."/>
        </authorList>
    </citation>
    <scope>NUCLEOTIDE SEQUENCE [LARGE SCALE GENOMIC DNA]</scope>
    <source>
        <strain evidence="3">ST1C</strain>
    </source>
</reference>
<keyword evidence="3" id="KW-0346">Stress response</keyword>
<evidence type="ECO:0000313" key="3">
    <source>
        <dbReference type="EMBL" id="KAA6320100.1"/>
    </source>
</evidence>
<dbReference type="OrthoDB" id="2401965at2759"/>
<dbReference type="GO" id="GO:0140662">
    <property type="term" value="F:ATP-dependent protein folding chaperone"/>
    <property type="evidence" value="ECO:0007669"/>
    <property type="project" value="InterPro"/>
</dbReference>
<dbReference type="Gene3D" id="2.60.34.10">
    <property type="entry name" value="Substrate Binding Domain Of DNAk, Chain A, domain 1"/>
    <property type="match status" value="1"/>
</dbReference>
<accession>A0A5J4QG99</accession>
<name>A0A5J4QG99_9EUKA</name>
<dbReference type="SUPFAM" id="SSF100920">
    <property type="entry name" value="Heat shock protein 70kD (HSP70), peptide-binding domain"/>
    <property type="match status" value="1"/>
</dbReference>